<accession>A0A1H1RU76</accession>
<protein>
    <recommendedName>
        <fullName evidence="4">Lipoprotein</fullName>
    </recommendedName>
</protein>
<feature type="compositionally biased region" description="Polar residues" evidence="1">
    <location>
        <begin position="26"/>
        <end position="47"/>
    </location>
</feature>
<evidence type="ECO:0000313" key="2">
    <source>
        <dbReference type="EMBL" id="SDS39234.1"/>
    </source>
</evidence>
<sequence length="55" mass="6245">MEKTFITLLIAGILFLQSCDEKKQQTKGSNTPSIKNQLFTNTNTMQPMRNGKNLK</sequence>
<dbReference type="PROSITE" id="PS51257">
    <property type="entry name" value="PROKAR_LIPOPROTEIN"/>
    <property type="match status" value="1"/>
</dbReference>
<name>A0A1H1RU76_9FLAO</name>
<gene>
    <name evidence="2" type="ORF">SAMN04489797_1502</name>
</gene>
<evidence type="ECO:0000256" key="1">
    <source>
        <dbReference type="SAM" id="MobiDB-lite"/>
    </source>
</evidence>
<dbReference type="AlphaFoldDB" id="A0A1H1RU76"/>
<dbReference type="STRING" id="1249933.SAMN04489797_1502"/>
<evidence type="ECO:0000313" key="3">
    <source>
        <dbReference type="Proteomes" id="UP000198963"/>
    </source>
</evidence>
<proteinExistence type="predicted"/>
<reference evidence="2 3" key="1">
    <citation type="submission" date="2016-10" db="EMBL/GenBank/DDBJ databases">
        <authorList>
            <person name="Varghese N."/>
            <person name="Submissions S."/>
        </authorList>
    </citation>
    <scope>NUCLEOTIDE SEQUENCE [LARGE SCALE GENOMIC DNA]</scope>
    <source>
        <strain evidence="2 3">RHA_55</strain>
    </source>
</reference>
<dbReference type="Proteomes" id="UP000198963">
    <property type="component" value="Chromosome I"/>
</dbReference>
<evidence type="ECO:0008006" key="4">
    <source>
        <dbReference type="Google" id="ProtNLM"/>
    </source>
</evidence>
<organism evidence="2 3">
    <name type="scientific">Winogradskyella sediminis</name>
    <dbReference type="NCBI Taxonomy" id="1382466"/>
    <lineage>
        <taxon>Bacteria</taxon>
        <taxon>Pseudomonadati</taxon>
        <taxon>Bacteroidota</taxon>
        <taxon>Flavobacteriia</taxon>
        <taxon>Flavobacteriales</taxon>
        <taxon>Flavobacteriaceae</taxon>
        <taxon>Winogradskyella</taxon>
    </lineage>
</organism>
<dbReference type="EMBL" id="LT629774">
    <property type="protein sequence ID" value="SDS39234.1"/>
    <property type="molecule type" value="Genomic_DNA"/>
</dbReference>
<feature type="region of interest" description="Disordered" evidence="1">
    <location>
        <begin position="22"/>
        <end position="55"/>
    </location>
</feature>
<keyword evidence="3" id="KW-1185">Reference proteome</keyword>